<evidence type="ECO:0000313" key="3">
    <source>
        <dbReference type="Proteomes" id="UP000812013"/>
    </source>
</evidence>
<organism evidence="2 3">
    <name type="scientific">Streptomyces bambusae</name>
    <dbReference type="NCBI Taxonomy" id="1550616"/>
    <lineage>
        <taxon>Bacteria</taxon>
        <taxon>Bacillati</taxon>
        <taxon>Actinomycetota</taxon>
        <taxon>Actinomycetes</taxon>
        <taxon>Kitasatosporales</taxon>
        <taxon>Streptomycetaceae</taxon>
        <taxon>Streptomyces</taxon>
    </lineage>
</organism>
<feature type="transmembrane region" description="Helical" evidence="1">
    <location>
        <begin position="27"/>
        <end position="48"/>
    </location>
</feature>
<keyword evidence="1" id="KW-0812">Transmembrane</keyword>
<accession>A0ABS6YZR6</accession>
<keyword evidence="3" id="KW-1185">Reference proteome</keyword>
<sequence>MAKNVHVGTMAAVRKERGDRERYVRNAVWVMIAGFTACATALTGLVLVP</sequence>
<comment type="caution">
    <text evidence="2">The sequence shown here is derived from an EMBL/GenBank/DDBJ whole genome shotgun (WGS) entry which is preliminary data.</text>
</comment>
<dbReference type="EMBL" id="WTFF01000005">
    <property type="protein sequence ID" value="MBW5480624.1"/>
    <property type="molecule type" value="Genomic_DNA"/>
</dbReference>
<dbReference type="Proteomes" id="UP000812013">
    <property type="component" value="Unassembled WGS sequence"/>
</dbReference>
<proteinExistence type="predicted"/>
<reference evidence="2 3" key="1">
    <citation type="submission" date="2019-12" db="EMBL/GenBank/DDBJ databases">
        <title>Genome sequence of Streptomyces bambusae.</title>
        <authorList>
            <person name="Bansal K."/>
            <person name="Choksket S."/>
            <person name="Korpole S."/>
            <person name="Patil P.B."/>
        </authorList>
    </citation>
    <scope>NUCLEOTIDE SEQUENCE [LARGE SCALE GENOMIC DNA]</scope>
    <source>
        <strain evidence="2 3">SK60</strain>
    </source>
</reference>
<evidence type="ECO:0000256" key="1">
    <source>
        <dbReference type="SAM" id="Phobius"/>
    </source>
</evidence>
<protein>
    <submittedName>
        <fullName evidence="2">Uncharacterized protein</fullName>
    </submittedName>
</protein>
<evidence type="ECO:0000313" key="2">
    <source>
        <dbReference type="EMBL" id="MBW5480624.1"/>
    </source>
</evidence>
<keyword evidence="1" id="KW-0472">Membrane</keyword>
<gene>
    <name evidence="2" type="ORF">GPJ59_01575</name>
</gene>
<keyword evidence="1" id="KW-1133">Transmembrane helix</keyword>
<name>A0ABS6YZR6_9ACTN</name>
<dbReference type="RefSeq" id="WP_219664445.1">
    <property type="nucleotide sequence ID" value="NZ_WTFF01000005.1"/>
</dbReference>